<keyword evidence="2" id="KW-1185">Reference proteome</keyword>
<proteinExistence type="predicted"/>
<evidence type="ECO:0000313" key="2">
    <source>
        <dbReference type="Proteomes" id="UP000002729"/>
    </source>
</evidence>
<dbReference type="InParanoid" id="F0XYC5"/>
<evidence type="ECO:0000313" key="1">
    <source>
        <dbReference type="EMBL" id="EGB12096.1"/>
    </source>
</evidence>
<dbReference type="EMBL" id="GL833121">
    <property type="protein sequence ID" value="EGB12096.1"/>
    <property type="molecule type" value="Genomic_DNA"/>
</dbReference>
<protein>
    <submittedName>
        <fullName evidence="1">Uncharacterized protein</fullName>
    </submittedName>
</protein>
<reference evidence="1 2" key="1">
    <citation type="journal article" date="2011" name="Proc. Natl. Acad. Sci. U.S.A.">
        <title>Niche of harmful alga Aureococcus anophagefferens revealed through ecogenomics.</title>
        <authorList>
            <person name="Gobler C.J."/>
            <person name="Berry D.L."/>
            <person name="Dyhrman S.T."/>
            <person name="Wilhelm S.W."/>
            <person name="Salamov A."/>
            <person name="Lobanov A.V."/>
            <person name="Zhang Y."/>
            <person name="Collier J.L."/>
            <person name="Wurch L.L."/>
            <person name="Kustka A.B."/>
            <person name="Dill B.D."/>
            <person name="Shah M."/>
            <person name="VerBerkmoes N.C."/>
            <person name="Kuo A."/>
            <person name="Terry A."/>
            <person name="Pangilinan J."/>
            <person name="Lindquist E.A."/>
            <person name="Lucas S."/>
            <person name="Paulsen I.T."/>
            <person name="Hattenrath-Lehmann T.K."/>
            <person name="Talmage S.C."/>
            <person name="Walker E.A."/>
            <person name="Koch F."/>
            <person name="Burson A.M."/>
            <person name="Marcoval M.A."/>
            <person name="Tang Y.Z."/>
            <person name="Lecleir G.R."/>
            <person name="Coyne K.J."/>
            <person name="Berg G.M."/>
            <person name="Bertrand E.M."/>
            <person name="Saito M.A."/>
            <person name="Gladyshev V.N."/>
            <person name="Grigoriev I.V."/>
        </authorList>
    </citation>
    <scope>NUCLEOTIDE SEQUENCE [LARGE SCALE GENOMIC DNA]</scope>
    <source>
        <strain evidence="2">CCMP 1984</strain>
    </source>
</reference>
<dbReference type="OrthoDB" id="199798at2759"/>
<accession>F0XYC5</accession>
<dbReference type="GeneID" id="20223464"/>
<gene>
    <name evidence="1" type="ORF">AURANDRAFT_61425</name>
</gene>
<organism evidence="2">
    <name type="scientific">Aureococcus anophagefferens</name>
    <name type="common">Harmful bloom alga</name>
    <dbReference type="NCBI Taxonomy" id="44056"/>
    <lineage>
        <taxon>Eukaryota</taxon>
        <taxon>Sar</taxon>
        <taxon>Stramenopiles</taxon>
        <taxon>Ochrophyta</taxon>
        <taxon>Pelagophyceae</taxon>
        <taxon>Pelagomonadales</taxon>
        <taxon>Pelagomonadaceae</taxon>
        <taxon>Aureococcus</taxon>
    </lineage>
</organism>
<name>F0XYC5_AURAN</name>
<dbReference type="RefSeq" id="XP_009033186.1">
    <property type="nucleotide sequence ID" value="XM_009034938.1"/>
</dbReference>
<dbReference type="Gene3D" id="3.40.50.300">
    <property type="entry name" value="P-loop containing nucleotide triphosphate hydrolases"/>
    <property type="match status" value="1"/>
</dbReference>
<dbReference type="InterPro" id="IPR027417">
    <property type="entry name" value="P-loop_NTPase"/>
</dbReference>
<sequence>MEMLRKAAEMRAAGQDACHNNVFIVHWTHVPKAGGTAFASLAKRAACAKNPELADSNPCCVRDVCVAEGSCHSTASTCPFVQGIGKHTSNMGRLPLVPCCGREWYLSTVSSFLRYALRPAPTPTEIAKYGLVYHADIPFEPVNKRRPEKVYTGGLATTAGDGRSSQLAMRARAYRTWPMEKRVEFFAKTGVAWDELKRRLVEKKIVKGGDDQSPGSDLFRLREIAEAVAPPANMTYGRGDNRFPRPGEQNKQARHCASNAEALEKGEKRHACCHEPGKGVGANSMTMLRQPFVRAVSAFFYRGHSPNYDAYKLRPGLWIHPNDKSLYPAPIAKKKWTFKEFLGAVRNCRKLGRGQTCDMVTGCHGYHNASRYLAQTHADRAADTLAKHSFFGLLEAYNASVLLAAHEFKLTGLVDDDFAQSRASASLKAQCSPSKVLRADGDACRYAFDAYYLDNVVYERAHRVFCDRLESAGLAGQPAIRAELDRNRLCGETRFDDVEHVCGVLETPEAVARLNKLRDACPQRGGNVADWWIKSYGFYWKPKT</sequence>
<dbReference type="KEGG" id="aaf:AURANDRAFT_61425"/>
<dbReference type="Proteomes" id="UP000002729">
    <property type="component" value="Unassembled WGS sequence"/>
</dbReference>
<dbReference type="AlphaFoldDB" id="F0XYC5"/>